<dbReference type="SUPFAM" id="SSF81321">
    <property type="entry name" value="Family A G protein-coupled receptor-like"/>
    <property type="match status" value="1"/>
</dbReference>
<dbReference type="GO" id="GO:0007200">
    <property type="term" value="P:phospholipase C-activating G protein-coupled receptor signaling pathway"/>
    <property type="evidence" value="ECO:0007669"/>
    <property type="project" value="TreeGrafter"/>
</dbReference>
<evidence type="ECO:0000256" key="5">
    <source>
        <dbReference type="ARBA" id="ARBA00022614"/>
    </source>
</evidence>
<evidence type="ECO:0000256" key="12">
    <source>
        <dbReference type="ARBA" id="ARBA00023170"/>
    </source>
</evidence>
<dbReference type="InterPro" id="IPR032675">
    <property type="entry name" value="LRR_dom_sf"/>
</dbReference>
<evidence type="ECO:0000256" key="11">
    <source>
        <dbReference type="ARBA" id="ARBA00023157"/>
    </source>
</evidence>
<evidence type="ECO:0000256" key="8">
    <source>
        <dbReference type="ARBA" id="ARBA00022989"/>
    </source>
</evidence>
<dbReference type="CDD" id="cd15359">
    <property type="entry name" value="7tmA_LHCGR"/>
    <property type="match status" value="1"/>
</dbReference>
<accession>A0A8C0BEK9</accession>
<feature type="transmembrane region" description="Helical" evidence="15">
    <location>
        <begin position="411"/>
        <end position="432"/>
    </location>
</feature>
<feature type="transmembrane region" description="Helical" evidence="15">
    <location>
        <begin position="540"/>
        <end position="565"/>
    </location>
</feature>
<evidence type="ECO:0000256" key="1">
    <source>
        <dbReference type="ARBA" id="ARBA00004651"/>
    </source>
</evidence>
<dbReference type="GO" id="GO:0009755">
    <property type="term" value="P:hormone-mediated signaling pathway"/>
    <property type="evidence" value="ECO:0007669"/>
    <property type="project" value="TreeGrafter"/>
</dbReference>
<feature type="transmembrane region" description="Helical" evidence="15">
    <location>
        <begin position="455"/>
        <end position="476"/>
    </location>
</feature>
<dbReference type="Proteomes" id="UP000694555">
    <property type="component" value="Unplaced"/>
</dbReference>
<proteinExistence type="inferred from homology"/>
<dbReference type="GO" id="GO:0005886">
    <property type="term" value="C:plasma membrane"/>
    <property type="evidence" value="ECO:0007669"/>
    <property type="project" value="UniProtKB-SubCell"/>
</dbReference>
<keyword evidence="5" id="KW-0433">Leucine-rich repeat</keyword>
<evidence type="ECO:0000256" key="3">
    <source>
        <dbReference type="ARBA" id="ARBA00022475"/>
    </source>
</evidence>
<dbReference type="InterPro" id="IPR002131">
    <property type="entry name" value="Gphrmn_rcpt_fam"/>
</dbReference>
<dbReference type="PRINTS" id="PR00373">
    <property type="entry name" value="GLYCHORMONER"/>
</dbReference>
<comment type="function">
    <text evidence="14 15">Receptor for lutropin-choriogonadotropic hormone. The activity of this receptor is mediated by G proteins which activate adenylate cyclase.</text>
</comment>
<keyword evidence="13 15" id="KW-0807">Transducer</keyword>
<evidence type="ECO:0000256" key="7">
    <source>
        <dbReference type="ARBA" id="ARBA00022737"/>
    </source>
</evidence>
<sequence length="715" mass="80256">MDQAPEGQRTAGEIKWLYAFFGFLPTVMVQSVNKETPRLTILSSRSSFFRSFTHLPVKVIASHAFEGLRDAFIIEISQSDSLERIEASAFDSLPTLSEILILNTKNLLHIEDERVLVFCCLGLVGQFPDLTQIFSLEAHFILELCDNLRMTTIPQNAFQGMNNESLTLKLYKNGFEDIHSHAFNGTKLNQLILKDNKNLRRIHNEALRGAVGPDVLDISSTALESLPSYGLEAIQVLNATSSYSLKRLPPLDKFSSLLEAALTYPSHCCAFRNLRTEKQNSLLSIFDNFSKECESTMTRPTNEIFYNTSLWSSEKNTYLFATGEETSPYSYSAIFDDGEVTGFDFEYDFCQPKILTCTPEPDAFNPCEDILGYSFLRVLIWFINILAIAGNFTVLLVLITSHYKLTVPRFLMCNLSFADFCMGLYLLLIASVDAQTSGQYYNHAIDWQTGSGCSAAGFFTVFASELSVYTLTVITIERWHTITYAMQLDRKLRLRHAVPIMLGGWIFSVFIAALPLLGVSSYMKVSICLPMDIETGLSQAYILLILVLNVVAFVVICACYIKIYIAVQNPELVAANKDTKVAKRMAILIFTDFTCMAPISFFAISAAFKVPLITVTNSKILLVLFYPVNSCANPFLYAIFTKAFRRDFFLLMSKLGCCKSRAELYRMNYFSAYTSNCKNSNSATAPSKASQALLLLSALEKPYPAVREKTSYNEN</sequence>
<dbReference type="Pfam" id="PF00001">
    <property type="entry name" value="7tm_1"/>
    <property type="match status" value="1"/>
</dbReference>
<keyword evidence="18" id="KW-1185">Reference proteome</keyword>
<comment type="subcellular location">
    <subcellularLocation>
        <location evidence="1 15">Cell membrane</location>
        <topology evidence="1 15">Multi-pass membrane protein</topology>
    </subcellularLocation>
</comment>
<evidence type="ECO:0000256" key="13">
    <source>
        <dbReference type="ARBA" id="ARBA00023224"/>
    </source>
</evidence>
<dbReference type="FunFam" id="3.80.10.10:FF:000128">
    <property type="entry name" value="Lutropin-choriogonadotropic hormone receptor"/>
    <property type="match status" value="1"/>
</dbReference>
<dbReference type="PRINTS" id="PR00237">
    <property type="entry name" value="GPCRRHODOPSN"/>
</dbReference>
<dbReference type="InterPro" id="IPR002273">
    <property type="entry name" value="LSH_rcpt"/>
</dbReference>
<evidence type="ECO:0000256" key="14">
    <source>
        <dbReference type="ARBA" id="ARBA00046260"/>
    </source>
</evidence>
<keyword evidence="8 15" id="KW-1133">Transmembrane helix</keyword>
<feature type="transmembrane region" description="Helical" evidence="15">
    <location>
        <begin position="586"/>
        <end position="608"/>
    </location>
</feature>
<dbReference type="Gene3D" id="1.20.1070.10">
    <property type="entry name" value="Rhodopsin 7-helix transmembrane proteins"/>
    <property type="match status" value="1"/>
</dbReference>
<feature type="domain" description="G-protein coupled receptors family 1 profile" evidence="16">
    <location>
        <begin position="390"/>
        <end position="637"/>
    </location>
</feature>
<evidence type="ECO:0000313" key="18">
    <source>
        <dbReference type="Proteomes" id="UP000694555"/>
    </source>
</evidence>
<keyword evidence="7" id="KW-0677">Repeat</keyword>
<reference evidence="17" key="2">
    <citation type="submission" date="2025-09" db="UniProtKB">
        <authorList>
            <consortium name="Ensembl"/>
        </authorList>
    </citation>
    <scope>IDENTIFICATION</scope>
</reference>
<feature type="transmembrane region" description="Helical" evidence="15">
    <location>
        <begin position="620"/>
        <end position="640"/>
    </location>
</feature>
<keyword evidence="12 15" id="KW-0675">Receptor</keyword>
<dbReference type="PROSITE" id="PS50262">
    <property type="entry name" value="G_PROTEIN_RECEP_F1_2"/>
    <property type="match status" value="1"/>
</dbReference>
<dbReference type="PANTHER" id="PTHR24372">
    <property type="entry name" value="GLYCOPROTEIN HORMONE RECEPTOR"/>
    <property type="match status" value="1"/>
</dbReference>
<dbReference type="AlphaFoldDB" id="A0A8C0BEK9"/>
<dbReference type="Ensembl" id="ENSBJAT00000016374.1">
    <property type="protein sequence ID" value="ENSBJAP00000015937.1"/>
    <property type="gene ID" value="ENSBJAG00000010546.1"/>
</dbReference>
<dbReference type="GO" id="GO:0001541">
    <property type="term" value="P:ovarian follicle development"/>
    <property type="evidence" value="ECO:0007669"/>
    <property type="project" value="TreeGrafter"/>
</dbReference>
<gene>
    <name evidence="15" type="primary">LHCGR</name>
</gene>
<dbReference type="PRINTS" id="PR01144">
    <property type="entry name" value="LSHRECEPTOR"/>
</dbReference>
<feature type="transmembrane region" description="Helical" evidence="15">
    <location>
        <begin position="497"/>
        <end position="520"/>
    </location>
</feature>
<dbReference type="GO" id="GO:0008584">
    <property type="term" value="P:male gonad development"/>
    <property type="evidence" value="ECO:0007669"/>
    <property type="project" value="TreeGrafter"/>
</dbReference>
<evidence type="ECO:0000256" key="6">
    <source>
        <dbReference type="ARBA" id="ARBA00022692"/>
    </source>
</evidence>
<reference evidence="17" key="1">
    <citation type="submission" date="2025-08" db="UniProtKB">
        <authorList>
            <consortium name="Ensembl"/>
        </authorList>
    </citation>
    <scope>IDENTIFICATION</scope>
</reference>
<dbReference type="PANTHER" id="PTHR24372:SF1">
    <property type="entry name" value="LUTROPIN-CHORIOGONADOTROPIC HORMONE RECEPTOR"/>
    <property type="match status" value="1"/>
</dbReference>
<evidence type="ECO:0000256" key="10">
    <source>
        <dbReference type="ARBA" id="ARBA00023136"/>
    </source>
</evidence>
<dbReference type="GO" id="GO:0008528">
    <property type="term" value="F:G protein-coupled peptide receptor activity"/>
    <property type="evidence" value="ECO:0007669"/>
    <property type="project" value="TreeGrafter"/>
</dbReference>
<dbReference type="FunFam" id="1.20.1070.10:FF:000019">
    <property type="entry name" value="Lutropin-choriogonadotropic hormone receptor"/>
    <property type="match status" value="1"/>
</dbReference>
<evidence type="ECO:0000313" key="17">
    <source>
        <dbReference type="Ensembl" id="ENSBJAP00000015937.1"/>
    </source>
</evidence>
<evidence type="ECO:0000256" key="4">
    <source>
        <dbReference type="ARBA" id="ARBA00022553"/>
    </source>
</evidence>
<evidence type="ECO:0000259" key="16">
    <source>
        <dbReference type="PROSITE" id="PS50262"/>
    </source>
</evidence>
<keyword evidence="9 15" id="KW-0297">G-protein coupled receptor</keyword>
<protein>
    <recommendedName>
        <fullName evidence="2 15">Lutropin-choriogonadotropic hormone receptor</fullName>
    </recommendedName>
</protein>
<name>A0A8C0BEK9_9AVES</name>
<organism evidence="17 18">
    <name type="scientific">Buteo japonicus</name>
    <dbReference type="NCBI Taxonomy" id="224669"/>
    <lineage>
        <taxon>Eukaryota</taxon>
        <taxon>Metazoa</taxon>
        <taxon>Chordata</taxon>
        <taxon>Craniata</taxon>
        <taxon>Vertebrata</taxon>
        <taxon>Euteleostomi</taxon>
        <taxon>Archelosauria</taxon>
        <taxon>Archosauria</taxon>
        <taxon>Dinosauria</taxon>
        <taxon>Saurischia</taxon>
        <taxon>Theropoda</taxon>
        <taxon>Coelurosauria</taxon>
        <taxon>Aves</taxon>
        <taxon>Neognathae</taxon>
        <taxon>Neoaves</taxon>
        <taxon>Telluraves</taxon>
        <taxon>Accipitrimorphae</taxon>
        <taxon>Accipitriformes</taxon>
        <taxon>Accipitridae</taxon>
        <taxon>Accipitrinae</taxon>
        <taxon>Buteo</taxon>
    </lineage>
</organism>
<dbReference type="PROSITE" id="PS00237">
    <property type="entry name" value="G_PROTEIN_RECEP_F1_1"/>
    <property type="match status" value="1"/>
</dbReference>
<keyword evidence="10 15" id="KW-0472">Membrane</keyword>
<keyword evidence="11" id="KW-1015">Disulfide bond</keyword>
<dbReference type="Gene3D" id="3.80.10.10">
    <property type="entry name" value="Ribonuclease Inhibitor"/>
    <property type="match status" value="1"/>
</dbReference>
<dbReference type="GO" id="GO:0007189">
    <property type="term" value="P:adenylate cyclase-activating G protein-coupled receptor signaling pathway"/>
    <property type="evidence" value="ECO:0007669"/>
    <property type="project" value="TreeGrafter"/>
</dbReference>
<dbReference type="SUPFAM" id="SSF52058">
    <property type="entry name" value="L domain-like"/>
    <property type="match status" value="1"/>
</dbReference>
<keyword evidence="3 15" id="KW-1003">Cell membrane</keyword>
<dbReference type="Pfam" id="PF13306">
    <property type="entry name" value="LRR_5"/>
    <property type="match status" value="2"/>
</dbReference>
<dbReference type="GO" id="GO:0004964">
    <property type="term" value="F:luteinizing hormone receptor activity"/>
    <property type="evidence" value="ECO:0007669"/>
    <property type="project" value="InterPro"/>
</dbReference>
<evidence type="ECO:0000256" key="15">
    <source>
        <dbReference type="RuleBase" id="RU361222"/>
    </source>
</evidence>
<evidence type="ECO:0000256" key="2">
    <source>
        <dbReference type="ARBA" id="ARBA00022266"/>
    </source>
</evidence>
<feature type="transmembrane region" description="Helical" evidence="15">
    <location>
        <begin position="378"/>
        <end position="399"/>
    </location>
</feature>
<dbReference type="InterPro" id="IPR026906">
    <property type="entry name" value="LRR_5"/>
</dbReference>
<keyword evidence="4" id="KW-0597">Phosphoprotein</keyword>
<dbReference type="GO" id="GO:0022602">
    <property type="term" value="P:ovulation cycle process"/>
    <property type="evidence" value="ECO:0007669"/>
    <property type="project" value="TreeGrafter"/>
</dbReference>
<comment type="similarity">
    <text evidence="15">Belongs to the G-protein coupled receptor 1 family. FSH/LSH/TSH subfamily.</text>
</comment>
<evidence type="ECO:0000256" key="9">
    <source>
        <dbReference type="ARBA" id="ARBA00023040"/>
    </source>
</evidence>
<keyword evidence="6 15" id="KW-0812">Transmembrane</keyword>
<dbReference type="InterPro" id="IPR000276">
    <property type="entry name" value="GPCR_Rhodpsn"/>
</dbReference>
<dbReference type="InterPro" id="IPR017452">
    <property type="entry name" value="GPCR_Rhodpsn_7TM"/>
</dbReference>